<evidence type="ECO:0000256" key="1">
    <source>
        <dbReference type="ARBA" id="ARBA00022729"/>
    </source>
</evidence>
<dbReference type="Gene3D" id="2.80.10.50">
    <property type="match status" value="1"/>
</dbReference>
<dbReference type="Pfam" id="PF14200">
    <property type="entry name" value="RicinB_lectin_2"/>
    <property type="match status" value="1"/>
</dbReference>
<proteinExistence type="predicted"/>
<dbReference type="OrthoDB" id="5485925at2"/>
<keyword evidence="6" id="KW-1185">Reference proteome</keyword>
<dbReference type="RefSeq" id="WP_102755186.1">
    <property type="nucleotide sequence ID" value="NZ_CP025791.1"/>
</dbReference>
<sequence>MKKTKLLFSFLILLLVSTSLSAQVYIDGENASIRQSDGYITDNGRTLRWQNQGNGQVTPWITGYNRAGSKGIGMLINGTSGTGPQRSEYCLNACYQSEPAINNGETWYTGFSFQLDSNTWANPTSWFVLQQTQQSKSAGQGNNNPFVSFDIKSGNKLDLRAGSGIDGATGLSFKHKEIITVQKGVWYDVVIGFKFSPNSTNGWMACWIKTKNQSNYTRYGMDNIKVGYTNAPQRIQQNKIGMYRNSVPGANKLYLDEIRFSKTLSGAKIPGSSGASNTGGSQTVTNGIYYIQDPAGNIRINSPSGRIIDKAKSNTKSAKWQITKVGSYYTIKNLRNGEYLEVPYAACNINQKPQNKNVNLGTWTSSGSNHQRWNITKSGSDYFFKPLHCNKVIDRNGNGNNPMHLWVSQSGNSNQNWRLIATNSSKSLNDKTEIADPSISTEPEPESIDQEKFMIFPNPVNDAITIRINSNPNTNAKIYLYNNIGSLIKTEPLESDDQSLKLNGLSSGIYILEVVNGSNTYRQKIIKK</sequence>
<accession>A0A2K9PN96</accession>
<dbReference type="InterPro" id="IPR026444">
    <property type="entry name" value="Secre_tail"/>
</dbReference>
<evidence type="ECO:0000256" key="2">
    <source>
        <dbReference type="SAM" id="SignalP"/>
    </source>
</evidence>
<feature type="chain" id="PRO_5014927623" evidence="2">
    <location>
        <begin position="23"/>
        <end position="528"/>
    </location>
</feature>
<evidence type="ECO:0000313" key="5">
    <source>
        <dbReference type="EMBL" id="AUP78531.1"/>
    </source>
</evidence>
<feature type="signal peptide" evidence="2">
    <location>
        <begin position="1"/>
        <end position="22"/>
    </location>
</feature>
<dbReference type="AlphaFoldDB" id="A0A2K9PN96"/>
<feature type="domain" description="Ricin B lectin" evidence="3">
    <location>
        <begin position="318"/>
        <end position="400"/>
    </location>
</feature>
<dbReference type="InterPro" id="IPR035992">
    <property type="entry name" value="Ricin_B-like_lectins"/>
</dbReference>
<evidence type="ECO:0000259" key="4">
    <source>
        <dbReference type="Pfam" id="PF18962"/>
    </source>
</evidence>
<dbReference type="PROSITE" id="PS50231">
    <property type="entry name" value="RICIN_B_LECTIN"/>
    <property type="match status" value="1"/>
</dbReference>
<evidence type="ECO:0000313" key="6">
    <source>
        <dbReference type="Proteomes" id="UP000235826"/>
    </source>
</evidence>
<dbReference type="Pfam" id="PF14099">
    <property type="entry name" value="Polysacc_lyase"/>
    <property type="match status" value="1"/>
</dbReference>
<dbReference type="CDD" id="cd00161">
    <property type="entry name" value="beta-trefoil_Ricin-like"/>
    <property type="match status" value="1"/>
</dbReference>
<dbReference type="SUPFAM" id="SSF50370">
    <property type="entry name" value="Ricin B-like lectins"/>
    <property type="match status" value="1"/>
</dbReference>
<dbReference type="InterPro" id="IPR000772">
    <property type="entry name" value="Ricin_B_lectin"/>
</dbReference>
<dbReference type="Proteomes" id="UP000235826">
    <property type="component" value="Chromosome"/>
</dbReference>
<dbReference type="Gene3D" id="2.60.120.200">
    <property type="match status" value="1"/>
</dbReference>
<evidence type="ECO:0000259" key="3">
    <source>
        <dbReference type="Pfam" id="PF14200"/>
    </source>
</evidence>
<keyword evidence="1 2" id="KW-0732">Signal</keyword>
<reference evidence="5 6" key="1">
    <citation type="submission" date="2018-01" db="EMBL/GenBank/DDBJ databases">
        <title>Complete genome sequence of Flavivirga eckloniae ECD14 isolated from seaweed Ecklonia cava.</title>
        <authorList>
            <person name="Lee J.H."/>
            <person name="Baik K.S."/>
            <person name="Seong C.N."/>
        </authorList>
    </citation>
    <scope>NUCLEOTIDE SEQUENCE [LARGE SCALE GENOMIC DNA]</scope>
    <source>
        <strain evidence="5 6">ECD14</strain>
    </source>
</reference>
<dbReference type="Pfam" id="PF18962">
    <property type="entry name" value="Por_Secre_tail"/>
    <property type="match status" value="1"/>
</dbReference>
<dbReference type="KEGG" id="fek:C1H87_07330"/>
<dbReference type="InterPro" id="IPR025975">
    <property type="entry name" value="Polysacc_lyase"/>
</dbReference>
<organism evidence="5 6">
    <name type="scientific">Flavivirga eckloniae</name>
    <dbReference type="NCBI Taxonomy" id="1803846"/>
    <lineage>
        <taxon>Bacteria</taxon>
        <taxon>Pseudomonadati</taxon>
        <taxon>Bacteroidota</taxon>
        <taxon>Flavobacteriia</taxon>
        <taxon>Flavobacteriales</taxon>
        <taxon>Flavobacteriaceae</taxon>
        <taxon>Flavivirga</taxon>
    </lineage>
</organism>
<dbReference type="EMBL" id="CP025791">
    <property type="protein sequence ID" value="AUP78531.1"/>
    <property type="molecule type" value="Genomic_DNA"/>
</dbReference>
<protein>
    <submittedName>
        <fullName evidence="5">Uncharacterized protein</fullName>
    </submittedName>
</protein>
<feature type="domain" description="Secretion system C-terminal sorting" evidence="4">
    <location>
        <begin position="455"/>
        <end position="526"/>
    </location>
</feature>
<dbReference type="NCBIfam" id="TIGR04183">
    <property type="entry name" value="Por_Secre_tail"/>
    <property type="match status" value="1"/>
</dbReference>
<name>A0A2K9PN96_9FLAO</name>
<gene>
    <name evidence="5" type="ORF">C1H87_07330</name>
</gene>